<dbReference type="InterPro" id="IPR003594">
    <property type="entry name" value="HATPase_dom"/>
</dbReference>
<evidence type="ECO:0000256" key="9">
    <source>
        <dbReference type="SAM" id="Phobius"/>
    </source>
</evidence>
<dbReference type="Proteomes" id="UP000253094">
    <property type="component" value="Unassembled WGS sequence"/>
</dbReference>
<keyword evidence="5" id="KW-0547">Nucleotide-binding</keyword>
<organism evidence="12 13">
    <name type="scientific">Sphaerisporangium album</name>
    <dbReference type="NCBI Taxonomy" id="509200"/>
    <lineage>
        <taxon>Bacteria</taxon>
        <taxon>Bacillati</taxon>
        <taxon>Actinomycetota</taxon>
        <taxon>Actinomycetes</taxon>
        <taxon>Streptosporangiales</taxon>
        <taxon>Streptosporangiaceae</taxon>
        <taxon>Sphaerisporangium</taxon>
    </lineage>
</organism>
<keyword evidence="9" id="KW-1133">Transmembrane helix</keyword>
<evidence type="ECO:0000313" key="12">
    <source>
        <dbReference type="EMBL" id="RCG29780.1"/>
    </source>
</evidence>
<keyword evidence="13" id="KW-1185">Reference proteome</keyword>
<dbReference type="InterPro" id="IPR050482">
    <property type="entry name" value="Sensor_HK_TwoCompSys"/>
</dbReference>
<dbReference type="PANTHER" id="PTHR24421:SF10">
    <property type="entry name" value="NITRATE_NITRITE SENSOR PROTEIN NARQ"/>
    <property type="match status" value="1"/>
</dbReference>
<evidence type="ECO:0000256" key="8">
    <source>
        <dbReference type="ARBA" id="ARBA00023012"/>
    </source>
</evidence>
<dbReference type="Gene3D" id="3.30.565.10">
    <property type="entry name" value="Histidine kinase-like ATPase, C-terminal domain"/>
    <property type="match status" value="1"/>
</dbReference>
<name>A0A367FJH4_9ACTN</name>
<feature type="transmembrane region" description="Helical" evidence="9">
    <location>
        <begin position="104"/>
        <end position="122"/>
    </location>
</feature>
<dbReference type="RefSeq" id="WP_114030289.1">
    <property type="nucleotide sequence ID" value="NZ_QOIL01000010.1"/>
</dbReference>
<evidence type="ECO:0000256" key="2">
    <source>
        <dbReference type="ARBA" id="ARBA00012438"/>
    </source>
</evidence>
<dbReference type="Gene3D" id="1.20.5.1930">
    <property type="match status" value="1"/>
</dbReference>
<feature type="transmembrane region" description="Helical" evidence="9">
    <location>
        <begin position="20"/>
        <end position="39"/>
    </location>
</feature>
<evidence type="ECO:0000256" key="3">
    <source>
        <dbReference type="ARBA" id="ARBA00022553"/>
    </source>
</evidence>
<dbReference type="CDD" id="cd16917">
    <property type="entry name" value="HATPase_UhpB-NarQ-NarX-like"/>
    <property type="match status" value="1"/>
</dbReference>
<dbReference type="Pfam" id="PF07730">
    <property type="entry name" value="HisKA_3"/>
    <property type="match status" value="1"/>
</dbReference>
<keyword evidence="3" id="KW-0597">Phosphoprotein</keyword>
<sequence length="379" mass="41069">MRGRWAEFAARHRGEIGDALLAVAVLAFTVPTTLVHRAFSLFFEAPDWLEILAGVITAATMLLRRRTAWPMIVAAIGCAVLTGQAVPLTLAAYSMTSENKVRRWHWAVAVMAAVYVVADYVNPYTDEFLYLAVVRALTLVYLPALVGTWVWEYRDLIGELRAGVRLREEHAASRERRWLAGELHDTVTHAVTSMVLNAGIIREAGDPAEIGELAATVEDKGVQALAELRELLTVLRREDVPRSAAGVDAIPRLVEEASATGMRVSLHFDVPRDVLLPRQVGHTCFRVVQEGLNNVRKHAPGSRVRVTCTVAGEVVNVSVVDTGSGGDGTAHRFPPIQKSGYGLSGLRERVVHAGGELQAGPTLEGGFALTARIPIPAAS</sequence>
<evidence type="ECO:0000256" key="7">
    <source>
        <dbReference type="ARBA" id="ARBA00022840"/>
    </source>
</evidence>
<dbReference type="Pfam" id="PF02518">
    <property type="entry name" value="HATPase_c"/>
    <property type="match status" value="1"/>
</dbReference>
<gene>
    <name evidence="12" type="ORF">DQ384_19620</name>
</gene>
<comment type="caution">
    <text evidence="12">The sequence shown here is derived from an EMBL/GenBank/DDBJ whole genome shotgun (WGS) entry which is preliminary data.</text>
</comment>
<accession>A0A367FJH4</accession>
<protein>
    <recommendedName>
        <fullName evidence="2">histidine kinase</fullName>
        <ecNumber evidence="2">2.7.13.3</ecNumber>
    </recommendedName>
</protein>
<evidence type="ECO:0000313" key="13">
    <source>
        <dbReference type="Proteomes" id="UP000253094"/>
    </source>
</evidence>
<evidence type="ECO:0000256" key="6">
    <source>
        <dbReference type="ARBA" id="ARBA00022777"/>
    </source>
</evidence>
<feature type="domain" description="Signal transduction histidine kinase subgroup 3 dimerisation and phosphoacceptor" evidence="11">
    <location>
        <begin position="175"/>
        <end position="238"/>
    </location>
</feature>
<keyword evidence="9" id="KW-0472">Membrane</keyword>
<dbReference type="PANTHER" id="PTHR24421">
    <property type="entry name" value="NITRATE/NITRITE SENSOR PROTEIN NARX-RELATED"/>
    <property type="match status" value="1"/>
</dbReference>
<dbReference type="GO" id="GO:0005524">
    <property type="term" value="F:ATP binding"/>
    <property type="evidence" value="ECO:0007669"/>
    <property type="project" value="UniProtKB-KW"/>
</dbReference>
<evidence type="ECO:0000256" key="5">
    <source>
        <dbReference type="ARBA" id="ARBA00022741"/>
    </source>
</evidence>
<dbReference type="OrthoDB" id="144293at2"/>
<keyword evidence="8" id="KW-0902">Two-component regulatory system</keyword>
<comment type="catalytic activity">
    <reaction evidence="1">
        <text>ATP + protein L-histidine = ADP + protein N-phospho-L-histidine.</text>
        <dbReference type="EC" id="2.7.13.3"/>
    </reaction>
</comment>
<dbReference type="EMBL" id="QOIL01000010">
    <property type="protein sequence ID" value="RCG29780.1"/>
    <property type="molecule type" value="Genomic_DNA"/>
</dbReference>
<evidence type="ECO:0000259" key="10">
    <source>
        <dbReference type="Pfam" id="PF02518"/>
    </source>
</evidence>
<keyword evidence="4" id="KW-0808">Transferase</keyword>
<dbReference type="EC" id="2.7.13.3" evidence="2"/>
<feature type="transmembrane region" description="Helical" evidence="9">
    <location>
        <begin position="68"/>
        <end position="92"/>
    </location>
</feature>
<dbReference type="InterPro" id="IPR036890">
    <property type="entry name" value="HATPase_C_sf"/>
</dbReference>
<feature type="domain" description="Histidine kinase/HSP90-like ATPase" evidence="10">
    <location>
        <begin position="285"/>
        <end position="375"/>
    </location>
</feature>
<dbReference type="GO" id="GO:0016020">
    <property type="term" value="C:membrane"/>
    <property type="evidence" value="ECO:0007669"/>
    <property type="project" value="InterPro"/>
</dbReference>
<dbReference type="GO" id="GO:0046983">
    <property type="term" value="F:protein dimerization activity"/>
    <property type="evidence" value="ECO:0007669"/>
    <property type="project" value="InterPro"/>
</dbReference>
<keyword evidence="7" id="KW-0067">ATP-binding</keyword>
<dbReference type="GO" id="GO:0000155">
    <property type="term" value="F:phosphorelay sensor kinase activity"/>
    <property type="evidence" value="ECO:0007669"/>
    <property type="project" value="InterPro"/>
</dbReference>
<evidence type="ECO:0000259" key="11">
    <source>
        <dbReference type="Pfam" id="PF07730"/>
    </source>
</evidence>
<dbReference type="SUPFAM" id="SSF55874">
    <property type="entry name" value="ATPase domain of HSP90 chaperone/DNA topoisomerase II/histidine kinase"/>
    <property type="match status" value="1"/>
</dbReference>
<proteinExistence type="predicted"/>
<keyword evidence="6" id="KW-0418">Kinase</keyword>
<reference evidence="12 13" key="1">
    <citation type="submission" date="2018-06" db="EMBL/GenBank/DDBJ databases">
        <title>Sphaerisporangium craniellae sp. nov., isolated from a marine sponge in the South China Sea.</title>
        <authorList>
            <person name="Li L."/>
        </authorList>
    </citation>
    <scope>NUCLEOTIDE SEQUENCE [LARGE SCALE GENOMIC DNA]</scope>
    <source>
        <strain evidence="12 13">CCTCC AA 208026</strain>
    </source>
</reference>
<keyword evidence="9" id="KW-0812">Transmembrane</keyword>
<dbReference type="InterPro" id="IPR011712">
    <property type="entry name" value="Sig_transdc_His_kin_sub3_dim/P"/>
</dbReference>
<evidence type="ECO:0000256" key="4">
    <source>
        <dbReference type="ARBA" id="ARBA00022679"/>
    </source>
</evidence>
<dbReference type="AlphaFoldDB" id="A0A367FJH4"/>
<feature type="transmembrane region" description="Helical" evidence="9">
    <location>
        <begin position="128"/>
        <end position="151"/>
    </location>
</feature>
<evidence type="ECO:0000256" key="1">
    <source>
        <dbReference type="ARBA" id="ARBA00000085"/>
    </source>
</evidence>